<feature type="domain" description="Colicin E3-like ribonuclease" evidence="1">
    <location>
        <begin position="115"/>
        <end position="170"/>
    </location>
</feature>
<dbReference type="RefSeq" id="WP_373314459.1">
    <property type="nucleotide sequence ID" value="NZ_BOVK01000071.1"/>
</dbReference>
<dbReference type="Gene3D" id="3.10.380.10">
    <property type="entry name" value="Colicin E3-like ribonuclease domain"/>
    <property type="match status" value="1"/>
</dbReference>
<dbReference type="GO" id="GO:0016788">
    <property type="term" value="F:hydrolase activity, acting on ester bonds"/>
    <property type="evidence" value="ECO:0007669"/>
    <property type="project" value="InterPro"/>
</dbReference>
<dbReference type="SUPFAM" id="SSF63840">
    <property type="entry name" value="Ribonuclease domain of colicin E3"/>
    <property type="match status" value="1"/>
</dbReference>
<sequence length="173" mass="19651">MQLKLDTGLYQSPMDMAGDLARLLAYQDGYYGELDEKKHDLYFARASWKLHEAEAAAFEAGQADIAKLAAGMYGATKYLNGRLKLDLQLFASDKKRVFNVLKQESPVWKTFDNVKGKDRRTTGHGRSKQFYEWDHTHNDIEVYNSKGKHLGSMDPITGQIYKGPVKGRTIDID</sequence>
<evidence type="ECO:0000313" key="2">
    <source>
        <dbReference type="EMBL" id="GIQ71120.1"/>
    </source>
</evidence>
<dbReference type="Pfam" id="PF09000">
    <property type="entry name" value="Cytotoxic"/>
    <property type="match status" value="1"/>
</dbReference>
<evidence type="ECO:0000313" key="3">
    <source>
        <dbReference type="Proteomes" id="UP000677918"/>
    </source>
</evidence>
<comment type="caution">
    <text evidence="2">The sequence shown here is derived from an EMBL/GenBank/DDBJ whole genome shotgun (WGS) entry which is preliminary data.</text>
</comment>
<reference evidence="2" key="1">
    <citation type="submission" date="2021-04" db="EMBL/GenBank/DDBJ databases">
        <title>Draft genome sequence of Xylanibacillus composti strain K13.</title>
        <authorList>
            <person name="Uke A."/>
            <person name="Chhe C."/>
            <person name="Baramee S."/>
            <person name="Kosugi A."/>
        </authorList>
    </citation>
    <scope>NUCLEOTIDE SEQUENCE</scope>
    <source>
        <strain evidence="2">K13</strain>
    </source>
</reference>
<dbReference type="GO" id="GO:0043022">
    <property type="term" value="F:ribosome binding"/>
    <property type="evidence" value="ECO:0007669"/>
    <property type="project" value="InterPro"/>
</dbReference>
<protein>
    <recommendedName>
        <fullName evidence="1">Colicin E3-like ribonuclease domain-containing protein</fullName>
    </recommendedName>
</protein>
<evidence type="ECO:0000259" key="1">
    <source>
        <dbReference type="Pfam" id="PF09000"/>
    </source>
</evidence>
<dbReference type="AlphaFoldDB" id="A0A8J4M4G8"/>
<dbReference type="InterPro" id="IPR009105">
    <property type="entry name" value="Colicin_E3_ribonuclease"/>
</dbReference>
<dbReference type="EMBL" id="BOVK01000071">
    <property type="protein sequence ID" value="GIQ71120.1"/>
    <property type="molecule type" value="Genomic_DNA"/>
</dbReference>
<gene>
    <name evidence="2" type="ORF">XYCOK13_39440</name>
</gene>
<keyword evidence="3" id="KW-1185">Reference proteome</keyword>
<dbReference type="Proteomes" id="UP000677918">
    <property type="component" value="Unassembled WGS sequence"/>
</dbReference>
<accession>A0A8J4M4G8</accession>
<dbReference type="InterPro" id="IPR036725">
    <property type="entry name" value="ColE3_ribonuclease_sf"/>
</dbReference>
<organism evidence="2 3">
    <name type="scientific">Xylanibacillus composti</name>
    <dbReference type="NCBI Taxonomy" id="1572762"/>
    <lineage>
        <taxon>Bacteria</taxon>
        <taxon>Bacillati</taxon>
        <taxon>Bacillota</taxon>
        <taxon>Bacilli</taxon>
        <taxon>Bacillales</taxon>
        <taxon>Paenibacillaceae</taxon>
        <taxon>Xylanibacillus</taxon>
    </lineage>
</organism>
<name>A0A8J4M4G8_9BACL</name>
<proteinExistence type="predicted"/>
<dbReference type="GO" id="GO:0003723">
    <property type="term" value="F:RNA binding"/>
    <property type="evidence" value="ECO:0007669"/>
    <property type="project" value="InterPro"/>
</dbReference>